<evidence type="ECO:0000256" key="1">
    <source>
        <dbReference type="SAM" id="MobiDB-lite"/>
    </source>
</evidence>
<feature type="compositionally biased region" description="Polar residues" evidence="1">
    <location>
        <begin position="9"/>
        <end position="18"/>
    </location>
</feature>
<dbReference type="Proteomes" id="UP000714275">
    <property type="component" value="Unassembled WGS sequence"/>
</dbReference>
<evidence type="ECO:0000313" key="2">
    <source>
        <dbReference type="EMBL" id="KAG1778228.1"/>
    </source>
</evidence>
<protein>
    <recommendedName>
        <fullName evidence="4">BTB domain-containing protein</fullName>
    </recommendedName>
</protein>
<keyword evidence="3" id="KW-1185">Reference proteome</keyword>
<dbReference type="OrthoDB" id="2746456at2759"/>
<dbReference type="EMBL" id="JABBWD010000016">
    <property type="protein sequence ID" value="KAG1778228.1"/>
    <property type="molecule type" value="Genomic_DNA"/>
</dbReference>
<comment type="caution">
    <text evidence="2">The sequence shown here is derived from an EMBL/GenBank/DDBJ whole genome shotgun (WGS) entry which is preliminary data.</text>
</comment>
<accession>A0A9P6ZXH4</accession>
<proteinExistence type="predicted"/>
<feature type="compositionally biased region" description="Polar residues" evidence="1">
    <location>
        <begin position="40"/>
        <end position="63"/>
    </location>
</feature>
<reference evidence="2" key="1">
    <citation type="journal article" date="2020" name="New Phytol.">
        <title>Comparative genomics reveals dynamic genome evolution in host specialist ectomycorrhizal fungi.</title>
        <authorList>
            <person name="Lofgren L.A."/>
            <person name="Nguyen N.H."/>
            <person name="Vilgalys R."/>
            <person name="Ruytinx J."/>
            <person name="Liao H.L."/>
            <person name="Branco S."/>
            <person name="Kuo A."/>
            <person name="LaButti K."/>
            <person name="Lipzen A."/>
            <person name="Andreopoulos W."/>
            <person name="Pangilinan J."/>
            <person name="Riley R."/>
            <person name="Hundley H."/>
            <person name="Na H."/>
            <person name="Barry K."/>
            <person name="Grigoriev I.V."/>
            <person name="Stajich J.E."/>
            <person name="Kennedy P.G."/>
        </authorList>
    </citation>
    <scope>NUCLEOTIDE SEQUENCE</scope>
    <source>
        <strain evidence="2">DOB743</strain>
    </source>
</reference>
<feature type="region of interest" description="Disordered" evidence="1">
    <location>
        <begin position="305"/>
        <end position="327"/>
    </location>
</feature>
<dbReference type="AlphaFoldDB" id="A0A9P6ZXH4"/>
<name>A0A9P6ZXH4_9AGAM</name>
<organism evidence="2 3">
    <name type="scientific">Suillus placidus</name>
    <dbReference type="NCBI Taxonomy" id="48579"/>
    <lineage>
        <taxon>Eukaryota</taxon>
        <taxon>Fungi</taxon>
        <taxon>Dikarya</taxon>
        <taxon>Basidiomycota</taxon>
        <taxon>Agaricomycotina</taxon>
        <taxon>Agaricomycetes</taxon>
        <taxon>Agaricomycetidae</taxon>
        <taxon>Boletales</taxon>
        <taxon>Suillineae</taxon>
        <taxon>Suillaceae</taxon>
        <taxon>Suillus</taxon>
    </lineage>
</organism>
<gene>
    <name evidence="2" type="ORF">EV702DRAFT_1026639</name>
</gene>
<feature type="compositionally biased region" description="Polar residues" evidence="1">
    <location>
        <begin position="312"/>
        <end position="321"/>
    </location>
</feature>
<feature type="region of interest" description="Disordered" evidence="1">
    <location>
        <begin position="1"/>
        <end position="91"/>
    </location>
</feature>
<sequence length="413" mass="46746">MARGRDENVTNNQAVDQIQRSRGPKPRRRRLPDSHHCPPRSSSPLTPETSDVASEVHATSSDPVETRSARRKRQSSSEPKPAKKRVKPARAENLVEQLRKHERFWLADGNVVVELDGIRFRVHQSWLAQHSKRIAALLPDKGKNGGKFEQITLDFRGALKAIDFETLLLLYDNPGNYRHAIEPPTLMSLIRAATSLDFDSDLVWLVKELEALWPSNLEELAANPEPHLDAPEVAALARMCNIDGLLKPAFYDMARMPGFGLDKLEESEQIGRADMLRLIRMREYLSDMWVQAAVREDPAFVCQNLRGAPSSDEGTSTPSQQADEKPELGSIASASVASTCLLVTARREAWVRLVHDSGICTQFRYDPLRGLAALINIEWTDDWCKACKEKRKADWHIMQRSIWEKVGEYLRED</sequence>
<evidence type="ECO:0000313" key="3">
    <source>
        <dbReference type="Proteomes" id="UP000714275"/>
    </source>
</evidence>
<evidence type="ECO:0008006" key="4">
    <source>
        <dbReference type="Google" id="ProtNLM"/>
    </source>
</evidence>